<dbReference type="CDD" id="cd00555">
    <property type="entry name" value="Maf"/>
    <property type="match status" value="1"/>
</dbReference>
<evidence type="ECO:0000313" key="6">
    <source>
        <dbReference type="Proteomes" id="UP000281094"/>
    </source>
</evidence>
<dbReference type="GO" id="GO:0047429">
    <property type="term" value="F:nucleoside triphosphate diphosphatase activity"/>
    <property type="evidence" value="ECO:0007669"/>
    <property type="project" value="InterPro"/>
</dbReference>
<evidence type="ECO:0000313" key="5">
    <source>
        <dbReference type="EMBL" id="RLQ89150.1"/>
    </source>
</evidence>
<comment type="similarity">
    <text evidence="4">Belongs to the Maf family. YceF subfamily.</text>
</comment>
<dbReference type="SUPFAM" id="SSF52972">
    <property type="entry name" value="ITPase-like"/>
    <property type="match status" value="1"/>
</dbReference>
<feature type="site" description="Important for substrate specificity" evidence="4">
    <location>
        <position position="77"/>
    </location>
</feature>
<keyword evidence="4" id="KW-0963">Cytoplasm</keyword>
<dbReference type="GO" id="GO:0009117">
    <property type="term" value="P:nucleotide metabolic process"/>
    <property type="evidence" value="ECO:0007669"/>
    <property type="project" value="UniProtKB-KW"/>
</dbReference>
<dbReference type="InterPro" id="IPR003697">
    <property type="entry name" value="Maf-like"/>
</dbReference>
<dbReference type="PIRSF" id="PIRSF006305">
    <property type="entry name" value="Maf"/>
    <property type="match status" value="1"/>
</dbReference>
<comment type="caution">
    <text evidence="4">Lacks conserved residue(s) required for the propagation of feature annotation.</text>
</comment>
<dbReference type="Pfam" id="PF02545">
    <property type="entry name" value="Maf"/>
    <property type="match status" value="1"/>
</dbReference>
<keyword evidence="6" id="KW-1185">Reference proteome</keyword>
<feature type="active site" description="Proton acceptor" evidence="4">
    <location>
        <position position="76"/>
    </location>
</feature>
<dbReference type="RefSeq" id="WP_121646117.1">
    <property type="nucleotide sequence ID" value="NZ_RCWN01000001.1"/>
</dbReference>
<accession>A0A3L7JF88</accession>
<proteinExistence type="inferred from homology"/>
<comment type="cofactor">
    <cofactor evidence="1 4">
        <name>a divalent metal cation</name>
        <dbReference type="ChEBI" id="CHEBI:60240"/>
    </cofactor>
</comment>
<dbReference type="NCBIfam" id="NF002690">
    <property type="entry name" value="PRK02478.1"/>
    <property type="match status" value="1"/>
</dbReference>
<comment type="function">
    <text evidence="4">Nucleoside triphosphate pyrophosphatase that hydrolyzes 7-methyl-GTP (m(7)GTP). May have a dual role in cell division arrest and in preventing the incorporation of modified nucleotides into cellular nucleic acids.</text>
</comment>
<dbReference type="NCBIfam" id="TIGR00172">
    <property type="entry name" value="maf"/>
    <property type="match status" value="1"/>
</dbReference>
<dbReference type="PANTHER" id="PTHR43213">
    <property type="entry name" value="BIFUNCTIONAL DTTP/UTP PYROPHOSPHATASE/METHYLTRANSFERASE PROTEIN-RELATED"/>
    <property type="match status" value="1"/>
</dbReference>
<dbReference type="HAMAP" id="MF_00528">
    <property type="entry name" value="Maf"/>
    <property type="match status" value="1"/>
</dbReference>
<evidence type="ECO:0000256" key="3">
    <source>
        <dbReference type="ARBA" id="ARBA00023080"/>
    </source>
</evidence>
<dbReference type="EMBL" id="RCWN01000001">
    <property type="protein sequence ID" value="RLQ89150.1"/>
    <property type="molecule type" value="Genomic_DNA"/>
</dbReference>
<comment type="subcellular location">
    <subcellularLocation>
        <location evidence="4">Cytoplasm</location>
    </subcellularLocation>
</comment>
<comment type="caution">
    <text evidence="5">The sequence shown here is derived from an EMBL/GenBank/DDBJ whole genome shotgun (WGS) entry which is preliminary data.</text>
</comment>
<name>A0A3L7JF88_9HYPH</name>
<dbReference type="PANTHER" id="PTHR43213:SF5">
    <property type="entry name" value="BIFUNCTIONAL DTTP_UTP PYROPHOSPHATASE_METHYLTRANSFERASE PROTEIN-RELATED"/>
    <property type="match status" value="1"/>
</dbReference>
<dbReference type="AlphaFoldDB" id="A0A3L7JF88"/>
<evidence type="ECO:0000256" key="2">
    <source>
        <dbReference type="ARBA" id="ARBA00022801"/>
    </source>
</evidence>
<dbReference type="Gene3D" id="3.90.950.10">
    <property type="match status" value="1"/>
</dbReference>
<keyword evidence="3 4" id="KW-0546">Nucleotide metabolism</keyword>
<protein>
    <recommendedName>
        <fullName evidence="4">7-methyl-GTP pyrophosphatase</fullName>
        <shortName evidence="4">m(7)GTP pyrophosphatase</shortName>
        <ecNumber evidence="4">3.6.1.-</ecNumber>
    </recommendedName>
</protein>
<gene>
    <name evidence="5" type="ORF">D8780_13780</name>
</gene>
<feature type="site" description="Important for substrate specificity" evidence="4">
    <location>
        <position position="162"/>
    </location>
</feature>
<dbReference type="Proteomes" id="UP000281094">
    <property type="component" value="Unassembled WGS sequence"/>
</dbReference>
<keyword evidence="2 4" id="KW-0378">Hydrolase</keyword>
<evidence type="ECO:0000256" key="4">
    <source>
        <dbReference type="HAMAP-Rule" id="MF_00528"/>
    </source>
</evidence>
<sequence>MNETIILASASPWRRQLLQDAGLTVEAVPSKIDERSVETNIAQGNAEPAHLAVELAAAKAISVSEHRPNALTLGADQVLSLNGEILHKSANLEEARERLLKLSGQTHTLSSGLVLCRNGEAIWRHVSVAKMTVRDLEPDYISRYLASVGETVLGSVGAYQIEGPGIQLFERIEGDYWTIIGLPLLPLLNELRRIGAIDG</sequence>
<dbReference type="EC" id="3.6.1.-" evidence="4"/>
<evidence type="ECO:0000256" key="1">
    <source>
        <dbReference type="ARBA" id="ARBA00001968"/>
    </source>
</evidence>
<comment type="catalytic activity">
    <reaction evidence="4">
        <text>N(7)-methyl-GTP + H2O = N(7)-methyl-GMP + diphosphate + H(+)</text>
        <dbReference type="Rhea" id="RHEA:58744"/>
        <dbReference type="ChEBI" id="CHEBI:15377"/>
        <dbReference type="ChEBI" id="CHEBI:15378"/>
        <dbReference type="ChEBI" id="CHEBI:33019"/>
        <dbReference type="ChEBI" id="CHEBI:58285"/>
        <dbReference type="ChEBI" id="CHEBI:87133"/>
    </reaction>
</comment>
<feature type="site" description="Important for substrate specificity" evidence="4">
    <location>
        <position position="13"/>
    </location>
</feature>
<organism evidence="5 6">
    <name type="scientific">Notoacmeibacter ruber</name>
    <dbReference type="NCBI Taxonomy" id="2670375"/>
    <lineage>
        <taxon>Bacteria</taxon>
        <taxon>Pseudomonadati</taxon>
        <taxon>Pseudomonadota</taxon>
        <taxon>Alphaproteobacteria</taxon>
        <taxon>Hyphomicrobiales</taxon>
        <taxon>Notoacmeibacteraceae</taxon>
        <taxon>Notoacmeibacter</taxon>
    </lineage>
</organism>
<dbReference type="GO" id="GO:0005737">
    <property type="term" value="C:cytoplasm"/>
    <property type="evidence" value="ECO:0007669"/>
    <property type="project" value="UniProtKB-SubCell"/>
</dbReference>
<dbReference type="InterPro" id="IPR029001">
    <property type="entry name" value="ITPase-like_fam"/>
</dbReference>
<reference evidence="5 6" key="1">
    <citation type="submission" date="2018-10" db="EMBL/GenBank/DDBJ databases">
        <title>Notoacmeibacter sp. M2BS9Y-3-1, whole genome shotgun sequence.</title>
        <authorList>
            <person name="Tuo L."/>
        </authorList>
    </citation>
    <scope>NUCLEOTIDE SEQUENCE [LARGE SCALE GENOMIC DNA]</scope>
    <source>
        <strain evidence="5 6">M2BS9Y-3-1</strain>
    </source>
</reference>